<dbReference type="AlphaFoldDB" id="A0A1I8BX71"/>
<feature type="domain" description="CCHC-type" evidence="2">
    <location>
        <begin position="174"/>
        <end position="190"/>
    </location>
</feature>
<reference evidence="4" key="1">
    <citation type="submission" date="2016-11" db="UniProtKB">
        <authorList>
            <consortium name="WormBaseParasite"/>
        </authorList>
    </citation>
    <scope>IDENTIFICATION</scope>
</reference>
<dbReference type="GO" id="GO:0003676">
    <property type="term" value="F:nucleic acid binding"/>
    <property type="evidence" value="ECO:0007669"/>
    <property type="project" value="InterPro"/>
</dbReference>
<dbReference type="GO" id="GO:0008270">
    <property type="term" value="F:zinc ion binding"/>
    <property type="evidence" value="ECO:0007669"/>
    <property type="project" value="InterPro"/>
</dbReference>
<dbReference type="InterPro" id="IPR001878">
    <property type="entry name" value="Znf_CCHC"/>
</dbReference>
<feature type="compositionally biased region" description="Polar residues" evidence="1">
    <location>
        <begin position="318"/>
        <end position="328"/>
    </location>
</feature>
<protein>
    <submittedName>
        <fullName evidence="4">CCHC-type domain-containing protein</fullName>
    </submittedName>
</protein>
<dbReference type="WBParaSite" id="MhA1_Contig700.frz3.gene11">
    <property type="protein sequence ID" value="MhA1_Contig700.frz3.gene11"/>
    <property type="gene ID" value="MhA1_Contig700.frz3.gene11"/>
</dbReference>
<dbReference type="SMART" id="SM00343">
    <property type="entry name" value="ZnF_C2HC"/>
    <property type="match status" value="3"/>
</dbReference>
<evidence type="ECO:0000313" key="3">
    <source>
        <dbReference type="Proteomes" id="UP000095281"/>
    </source>
</evidence>
<accession>A0A1I8BX71</accession>
<feature type="region of interest" description="Disordered" evidence="1">
    <location>
        <begin position="350"/>
        <end position="371"/>
    </location>
</feature>
<feature type="domain" description="CCHC-type" evidence="2">
    <location>
        <begin position="267"/>
        <end position="283"/>
    </location>
</feature>
<feature type="region of interest" description="Disordered" evidence="1">
    <location>
        <begin position="317"/>
        <end position="336"/>
    </location>
</feature>
<feature type="domain" description="CCHC-type" evidence="2">
    <location>
        <begin position="87"/>
        <end position="103"/>
    </location>
</feature>
<keyword evidence="3" id="KW-1185">Reference proteome</keyword>
<organism evidence="3 4">
    <name type="scientific">Meloidogyne hapla</name>
    <name type="common">Root-knot nematode worm</name>
    <dbReference type="NCBI Taxonomy" id="6305"/>
    <lineage>
        <taxon>Eukaryota</taxon>
        <taxon>Metazoa</taxon>
        <taxon>Ecdysozoa</taxon>
        <taxon>Nematoda</taxon>
        <taxon>Chromadorea</taxon>
        <taxon>Rhabditida</taxon>
        <taxon>Tylenchina</taxon>
        <taxon>Tylenchomorpha</taxon>
        <taxon>Tylenchoidea</taxon>
        <taxon>Meloidogynidae</taxon>
        <taxon>Meloidogyninae</taxon>
        <taxon>Meloidogyne</taxon>
    </lineage>
</organism>
<dbReference type="Proteomes" id="UP000095281">
    <property type="component" value="Unplaced"/>
</dbReference>
<evidence type="ECO:0000256" key="1">
    <source>
        <dbReference type="SAM" id="MobiDB-lite"/>
    </source>
</evidence>
<evidence type="ECO:0000259" key="2">
    <source>
        <dbReference type="SMART" id="SM00343"/>
    </source>
</evidence>
<sequence length="371" mass="42256">MQNATSDFSKKQGVNSFPCTFPLSTPLRPQVNSITPQSGFGTIPPPNLGSKQFHPSNSNLHWRMPPPYQASGPAAPILRNPGTLPIICDYCGRDGHTLEVCPSLPKTVHTQDQRVIRNKKIRKAEDRQRLQQLDKLKMKRKAEKYTVRRNDPLIQRLRSVAPHGKITKDHIRLICQRCGGLGHIWNECARPEVPRSTLKSINEKMEEFIKIFFVHLNDDNLVDFSEKFELFIIMDGIENNGTVDPVGLQLQSSCNRGIVTKGDLRDLCKNCATIGHSPADCRQKTICSRQHYEKMLKLVDAYRALVKEGNGNFFLPRLNQSQNQKNPHTSNININNTYSTTIRRVTKEPEIVLVDSDDEESKDKRKNNRKK</sequence>
<evidence type="ECO:0000313" key="4">
    <source>
        <dbReference type="WBParaSite" id="MhA1_Contig700.frz3.gene11"/>
    </source>
</evidence>
<dbReference type="Gene3D" id="4.10.60.10">
    <property type="entry name" value="Zinc finger, CCHC-type"/>
    <property type="match status" value="1"/>
</dbReference>
<name>A0A1I8BX71_MELHA</name>
<proteinExistence type="predicted"/>